<evidence type="ECO:0000256" key="2">
    <source>
        <dbReference type="ARBA" id="ARBA00023015"/>
    </source>
</evidence>
<dbReference type="Gene3D" id="1.20.120.1810">
    <property type="match status" value="1"/>
</dbReference>
<comment type="similarity">
    <text evidence="1">Belongs to the sigma-70 factor family.</text>
</comment>
<sequence>MNIHFPSAIAKSDSFEGYMAYVTSLPVLDEEREKLLFQRFHQQNDLNAVQEIVVSHLRFVAFIARSYKGYGLPLEDLVQEGTVGLMKSVKKFSLDYGVRLASYAVHHIKSEIHEYIVKNWRLVKATTTKAKRKLFFNLRRLKPTTNWLTLEEKKGIAQQLGVTEQDVTEIEVQLAQSDVFLDAPCSTDNDNTLEVGEFLLADQKSNVENSVSKREFEQKVKHKFTQLLARLDDRSRDIITQRWLTDDKVTHKALAEKYHVSHERIRQIEEKTLLKLKRSLLEFSD</sequence>
<dbReference type="AlphaFoldDB" id="A0A919BJH3"/>
<dbReference type="PANTHER" id="PTHR30376">
    <property type="entry name" value="SIGMA FACTOR RPOH HEAT SHOCK RELATED"/>
    <property type="match status" value="1"/>
</dbReference>
<evidence type="ECO:0000259" key="6">
    <source>
        <dbReference type="PROSITE" id="PS00715"/>
    </source>
</evidence>
<dbReference type="Pfam" id="PF04545">
    <property type="entry name" value="Sigma70_r4"/>
    <property type="match status" value="1"/>
</dbReference>
<evidence type="ECO:0000313" key="7">
    <source>
        <dbReference type="EMBL" id="GHF94338.1"/>
    </source>
</evidence>
<accession>A0A919BJH3</accession>
<dbReference type="Pfam" id="PF04542">
    <property type="entry name" value="Sigma70_r2"/>
    <property type="match status" value="1"/>
</dbReference>
<dbReference type="SUPFAM" id="SSF88946">
    <property type="entry name" value="Sigma2 domain of RNA polymerase sigma factors"/>
    <property type="match status" value="1"/>
</dbReference>
<comment type="caution">
    <text evidence="7">The sequence shown here is derived from an EMBL/GenBank/DDBJ whole genome shotgun (WGS) entry which is preliminary data.</text>
</comment>
<dbReference type="InterPro" id="IPR000943">
    <property type="entry name" value="RNA_pol_sigma70"/>
</dbReference>
<dbReference type="RefSeq" id="WP_189770685.1">
    <property type="nucleotide sequence ID" value="NZ_BNCK01000005.1"/>
</dbReference>
<reference evidence="7" key="2">
    <citation type="submission" date="2020-09" db="EMBL/GenBank/DDBJ databases">
        <authorList>
            <person name="Sun Q."/>
            <person name="Kim S."/>
        </authorList>
    </citation>
    <scope>NUCLEOTIDE SEQUENCE</scope>
    <source>
        <strain evidence="7">KCTC 42731</strain>
    </source>
</reference>
<proteinExistence type="inferred from homology"/>
<dbReference type="InterPro" id="IPR014284">
    <property type="entry name" value="RNA_pol_sigma-70_dom"/>
</dbReference>
<dbReference type="InterPro" id="IPR007627">
    <property type="entry name" value="RNA_pol_sigma70_r2"/>
</dbReference>
<dbReference type="NCBIfam" id="TIGR02937">
    <property type="entry name" value="sigma70-ECF"/>
    <property type="match status" value="1"/>
</dbReference>
<name>A0A919BJH3_9GAMM</name>
<evidence type="ECO:0000256" key="5">
    <source>
        <dbReference type="ARBA" id="ARBA00023163"/>
    </source>
</evidence>
<dbReference type="GO" id="GO:0003677">
    <property type="term" value="F:DNA binding"/>
    <property type="evidence" value="ECO:0007669"/>
    <property type="project" value="UniProtKB-KW"/>
</dbReference>
<keyword evidence="2" id="KW-0805">Transcription regulation</keyword>
<keyword evidence="4" id="KW-0238">DNA-binding</keyword>
<evidence type="ECO:0000256" key="3">
    <source>
        <dbReference type="ARBA" id="ARBA00023082"/>
    </source>
</evidence>
<dbReference type="GO" id="GO:0016987">
    <property type="term" value="F:sigma factor activity"/>
    <property type="evidence" value="ECO:0007669"/>
    <property type="project" value="UniProtKB-KW"/>
</dbReference>
<keyword evidence="3" id="KW-0731">Sigma factor</keyword>
<dbReference type="InterPro" id="IPR050813">
    <property type="entry name" value="Sigma-70_Factor"/>
</dbReference>
<evidence type="ECO:0000256" key="1">
    <source>
        <dbReference type="ARBA" id="ARBA00007788"/>
    </source>
</evidence>
<reference evidence="7" key="1">
    <citation type="journal article" date="2014" name="Int. J. Syst. Evol. Microbiol.">
        <title>Complete genome sequence of Corynebacterium casei LMG S-19264T (=DSM 44701T), isolated from a smear-ripened cheese.</title>
        <authorList>
            <consortium name="US DOE Joint Genome Institute (JGI-PGF)"/>
            <person name="Walter F."/>
            <person name="Albersmeier A."/>
            <person name="Kalinowski J."/>
            <person name="Ruckert C."/>
        </authorList>
    </citation>
    <scope>NUCLEOTIDE SEQUENCE</scope>
    <source>
        <strain evidence="7">KCTC 42731</strain>
    </source>
</reference>
<dbReference type="PRINTS" id="PR00046">
    <property type="entry name" value="SIGMA70FCT"/>
</dbReference>
<dbReference type="PANTHER" id="PTHR30376:SF3">
    <property type="entry name" value="RNA POLYMERASE SIGMA FACTOR RPOH"/>
    <property type="match status" value="1"/>
</dbReference>
<dbReference type="GO" id="GO:0006352">
    <property type="term" value="P:DNA-templated transcription initiation"/>
    <property type="evidence" value="ECO:0007669"/>
    <property type="project" value="InterPro"/>
</dbReference>
<keyword evidence="5" id="KW-0804">Transcription</keyword>
<dbReference type="EMBL" id="BNCK01000005">
    <property type="protein sequence ID" value="GHF94338.1"/>
    <property type="molecule type" value="Genomic_DNA"/>
</dbReference>
<feature type="domain" description="RNA polymerase sigma-70" evidence="6">
    <location>
        <begin position="76"/>
        <end position="89"/>
    </location>
</feature>
<keyword evidence="8" id="KW-1185">Reference proteome</keyword>
<dbReference type="Proteomes" id="UP000623842">
    <property type="component" value="Unassembled WGS sequence"/>
</dbReference>
<dbReference type="NCBIfam" id="NF005143">
    <property type="entry name" value="PRK06596.1"/>
    <property type="match status" value="1"/>
</dbReference>
<dbReference type="SUPFAM" id="SSF88659">
    <property type="entry name" value="Sigma3 and sigma4 domains of RNA polymerase sigma factors"/>
    <property type="match status" value="1"/>
</dbReference>
<dbReference type="Gene3D" id="1.20.140.160">
    <property type="match status" value="1"/>
</dbReference>
<evidence type="ECO:0000256" key="4">
    <source>
        <dbReference type="ARBA" id="ARBA00023125"/>
    </source>
</evidence>
<protein>
    <submittedName>
        <fullName evidence="7">RNA polymerase sigma factor RpoH</fullName>
    </submittedName>
</protein>
<evidence type="ECO:0000313" key="8">
    <source>
        <dbReference type="Proteomes" id="UP000623842"/>
    </source>
</evidence>
<dbReference type="InterPro" id="IPR013324">
    <property type="entry name" value="RNA_pol_sigma_r3/r4-like"/>
</dbReference>
<organism evidence="7 8">
    <name type="scientific">Thalassotalea marina</name>
    <dbReference type="NCBI Taxonomy" id="1673741"/>
    <lineage>
        <taxon>Bacteria</taxon>
        <taxon>Pseudomonadati</taxon>
        <taxon>Pseudomonadota</taxon>
        <taxon>Gammaproteobacteria</taxon>
        <taxon>Alteromonadales</taxon>
        <taxon>Colwelliaceae</taxon>
        <taxon>Thalassotalea</taxon>
    </lineage>
</organism>
<gene>
    <name evidence="7" type="primary">rpoH</name>
    <name evidence="7" type="ORF">GCM10017161_23220</name>
</gene>
<dbReference type="InterPro" id="IPR007630">
    <property type="entry name" value="RNA_pol_sigma70_r4"/>
</dbReference>
<dbReference type="PROSITE" id="PS00715">
    <property type="entry name" value="SIGMA70_1"/>
    <property type="match status" value="1"/>
</dbReference>
<dbReference type="InterPro" id="IPR013325">
    <property type="entry name" value="RNA_pol_sigma_r2"/>
</dbReference>